<keyword evidence="1" id="KW-0472">Membrane</keyword>
<dbReference type="Pfam" id="PF19733">
    <property type="entry name" value="DUF6223"/>
    <property type="match status" value="1"/>
</dbReference>
<reference evidence="2 3" key="1">
    <citation type="submission" date="2018-03" db="EMBL/GenBank/DDBJ databases">
        <title>Bioinformatic expansion and discovery of thiopeptide antibiotics.</title>
        <authorList>
            <person name="Schwalen C.J."/>
            <person name="Hudson G.A."/>
            <person name="Mitchell D.A."/>
        </authorList>
    </citation>
    <scope>NUCLEOTIDE SEQUENCE [LARGE SCALE GENOMIC DNA]</scope>
    <source>
        <strain evidence="2 3">NRRL 8041</strain>
    </source>
</reference>
<dbReference type="AlphaFoldDB" id="A0A318NK71"/>
<gene>
    <name evidence="2" type="ORF">C7C45_19660</name>
</gene>
<evidence type="ECO:0000313" key="2">
    <source>
        <dbReference type="EMBL" id="PYC68117.1"/>
    </source>
</evidence>
<feature type="transmembrane region" description="Helical" evidence="1">
    <location>
        <begin position="113"/>
        <end position="133"/>
    </location>
</feature>
<dbReference type="Proteomes" id="UP000248333">
    <property type="component" value="Unassembled WGS sequence"/>
</dbReference>
<accession>A0A318NK71</accession>
<proteinExistence type="predicted"/>
<protein>
    <submittedName>
        <fullName evidence="2">Uncharacterized protein</fullName>
    </submittedName>
</protein>
<keyword evidence="3" id="KW-1185">Reference proteome</keyword>
<feature type="transmembrane region" description="Helical" evidence="1">
    <location>
        <begin position="45"/>
        <end position="66"/>
    </location>
</feature>
<organism evidence="2 3">
    <name type="scientific">Micromonospora arborensis</name>
    <dbReference type="NCBI Taxonomy" id="2116518"/>
    <lineage>
        <taxon>Bacteria</taxon>
        <taxon>Bacillati</taxon>
        <taxon>Actinomycetota</taxon>
        <taxon>Actinomycetes</taxon>
        <taxon>Micromonosporales</taxon>
        <taxon>Micromonosporaceae</taxon>
        <taxon>Micromonospora</taxon>
    </lineage>
</organism>
<sequence>MSICHLLTTAVAAPLGGIDLAAPAAAHASVQPAAAAVLAMSSGRLGASVAALLGLVGAVIGGLALARPASRVGTGTGRLGAVLALAAGLTAMALGGVVVATSDSGIGTGNGRGGAFVALAVGLVSVVLGGLALGRSRRAGRLPA</sequence>
<feature type="transmembrane region" description="Helical" evidence="1">
    <location>
        <begin position="78"/>
        <end position="101"/>
    </location>
</feature>
<dbReference type="InterPro" id="IPR045770">
    <property type="entry name" value="DUF6223"/>
</dbReference>
<keyword evidence="1" id="KW-0812">Transmembrane</keyword>
<evidence type="ECO:0000256" key="1">
    <source>
        <dbReference type="SAM" id="Phobius"/>
    </source>
</evidence>
<name>A0A318NK71_9ACTN</name>
<dbReference type="RefSeq" id="WP_110565150.1">
    <property type="nucleotide sequence ID" value="NZ_PYBV01000024.1"/>
</dbReference>
<keyword evidence="1" id="KW-1133">Transmembrane helix</keyword>
<dbReference type="EMBL" id="PYBV01000024">
    <property type="protein sequence ID" value="PYC68117.1"/>
    <property type="molecule type" value="Genomic_DNA"/>
</dbReference>
<evidence type="ECO:0000313" key="3">
    <source>
        <dbReference type="Proteomes" id="UP000248333"/>
    </source>
</evidence>
<comment type="caution">
    <text evidence="2">The sequence shown here is derived from an EMBL/GenBank/DDBJ whole genome shotgun (WGS) entry which is preliminary data.</text>
</comment>